<dbReference type="EMBL" id="UINC01227310">
    <property type="protein sequence ID" value="SVE58131.1"/>
    <property type="molecule type" value="Genomic_DNA"/>
</dbReference>
<reference evidence="1" key="1">
    <citation type="submission" date="2018-05" db="EMBL/GenBank/DDBJ databases">
        <authorList>
            <person name="Lanie J.A."/>
            <person name="Ng W.-L."/>
            <person name="Kazmierczak K.M."/>
            <person name="Andrzejewski T.M."/>
            <person name="Davidsen T.M."/>
            <person name="Wayne K.J."/>
            <person name="Tettelin H."/>
            <person name="Glass J.I."/>
            <person name="Rusch D."/>
            <person name="Podicherti R."/>
            <person name="Tsui H.-C.T."/>
            <person name="Winkler M.E."/>
        </authorList>
    </citation>
    <scope>NUCLEOTIDE SEQUENCE</scope>
</reference>
<proteinExistence type="predicted"/>
<feature type="non-terminal residue" evidence="1">
    <location>
        <position position="106"/>
    </location>
</feature>
<evidence type="ECO:0000313" key="1">
    <source>
        <dbReference type="EMBL" id="SVE58131.1"/>
    </source>
</evidence>
<protein>
    <submittedName>
        <fullName evidence="1">Uncharacterized protein</fullName>
    </submittedName>
</protein>
<gene>
    <name evidence="1" type="ORF">METZ01_LOCUS510985</name>
</gene>
<organism evidence="1">
    <name type="scientific">marine metagenome</name>
    <dbReference type="NCBI Taxonomy" id="408172"/>
    <lineage>
        <taxon>unclassified sequences</taxon>
        <taxon>metagenomes</taxon>
        <taxon>ecological metagenomes</taxon>
    </lineage>
</organism>
<dbReference type="AlphaFoldDB" id="A0A383EMY3"/>
<sequence length="106" mass="11893">VYRALGVFLILTTIALAGCQESSPSRTIVSMQIDSDGDDTWIYVYTIPRVKMDNLTISFNQDSETSSSVFSHQRLISKEVMSDITDSTGYFTLSVAADLSEVYWEY</sequence>
<feature type="non-terminal residue" evidence="1">
    <location>
        <position position="1"/>
    </location>
</feature>
<name>A0A383EMY3_9ZZZZ</name>
<accession>A0A383EMY3</accession>